<dbReference type="EMBL" id="LN714476">
    <property type="protein sequence ID" value="CEL64808.1"/>
    <property type="molecule type" value="Genomic_DNA"/>
</dbReference>
<feature type="signal peptide" evidence="2">
    <location>
        <begin position="1"/>
        <end position="34"/>
    </location>
</feature>
<evidence type="ECO:0008006" key="4">
    <source>
        <dbReference type="Google" id="ProtNLM"/>
    </source>
</evidence>
<feature type="compositionally biased region" description="Basic and acidic residues" evidence="1">
    <location>
        <begin position="348"/>
        <end position="376"/>
    </location>
</feature>
<feature type="region of interest" description="Disordered" evidence="1">
    <location>
        <begin position="35"/>
        <end position="154"/>
    </location>
</feature>
<evidence type="ECO:0000313" key="3">
    <source>
        <dbReference type="EMBL" id="CEL64808.1"/>
    </source>
</evidence>
<feature type="region of interest" description="Disordered" evidence="1">
    <location>
        <begin position="264"/>
        <end position="302"/>
    </location>
</feature>
<feature type="compositionally biased region" description="Acidic residues" evidence="1">
    <location>
        <begin position="62"/>
        <end position="71"/>
    </location>
</feature>
<name>A0A0F7U4Y1_NEOCL</name>
<sequence>MNGFAGTASRKRLFLAATFIGACFVALLPLEASAEDSVDAALPKEKDPAEGDKSNGEKSSEEDILAEENPTEELGALAADNWMEVFAALDGQKEKKPEKPAPTPSPAAAVSKQGTAKPAAHPAPPQRPAEKPKSAPPPPQSAAPAKSGVFAGPMGPLFERLAAKLNMEDVEYEEEEEPEEEDEEEYLAEAIIHGTKKKVIPRIKTAVDELVDEIEKEKIRKISKTRRQFNVLLERKKESDKKKAADSVPPPDYFKELAQAAAQYHQTVEQERRKRDAGKKLSTVQERLRRRAQRRRQRDKLMAWRQSQFAQVTVTPAQRQQHFAATRQESRDIEKTIDDDLDEMDWGDFLHPERQSDNESQESSKTKATDSEEEKL</sequence>
<feature type="compositionally biased region" description="Basic residues" evidence="1">
    <location>
        <begin position="288"/>
        <end position="298"/>
    </location>
</feature>
<evidence type="ECO:0000256" key="1">
    <source>
        <dbReference type="SAM" id="MobiDB-lite"/>
    </source>
</evidence>
<feature type="compositionally biased region" description="Basic and acidic residues" evidence="1">
    <location>
        <begin position="42"/>
        <end position="61"/>
    </location>
</feature>
<feature type="region of interest" description="Disordered" evidence="1">
    <location>
        <begin position="315"/>
        <end position="376"/>
    </location>
</feature>
<keyword evidence="2" id="KW-0732">Signal</keyword>
<accession>A0A0F7U4Y1</accession>
<proteinExistence type="predicted"/>
<gene>
    <name evidence="3" type="ORF">BN1204_006820</name>
</gene>
<evidence type="ECO:0000256" key="2">
    <source>
        <dbReference type="SAM" id="SignalP"/>
    </source>
</evidence>
<reference evidence="3" key="1">
    <citation type="journal article" date="2015" name="PLoS ONE">
        <title>Comprehensive Evaluation of Toxoplasma gondii VEG and Neospora caninum LIV Genomes with Tachyzoite Stage Transcriptome and Proteome Defines Novel Transcript Features.</title>
        <authorList>
            <person name="Ramaprasad A."/>
            <person name="Mourier T."/>
            <person name="Naeem R."/>
            <person name="Malas T.B."/>
            <person name="Moussa E."/>
            <person name="Panigrahi A."/>
            <person name="Vermont S.J."/>
            <person name="Otto T.D."/>
            <person name="Wastling J."/>
            <person name="Pain A."/>
        </authorList>
    </citation>
    <scope>NUCLEOTIDE SEQUENCE</scope>
    <source>
        <strain evidence="3">Liverpool</strain>
    </source>
</reference>
<feature type="chain" id="PRO_5002522985" description="Transmembrane protein" evidence="2">
    <location>
        <begin position="35"/>
        <end position="376"/>
    </location>
</feature>
<feature type="compositionally biased region" description="Low complexity" evidence="1">
    <location>
        <begin position="106"/>
        <end position="120"/>
    </location>
</feature>
<dbReference type="AlphaFoldDB" id="A0A0F7U4Y1"/>
<feature type="compositionally biased region" description="Basic and acidic residues" evidence="1">
    <location>
        <begin position="328"/>
        <end position="338"/>
    </location>
</feature>
<protein>
    <recommendedName>
        <fullName evidence="4">Transmembrane protein</fullName>
    </recommendedName>
</protein>
<organism evidence="3">
    <name type="scientific">Neospora caninum (strain Liverpool)</name>
    <dbReference type="NCBI Taxonomy" id="572307"/>
    <lineage>
        <taxon>Eukaryota</taxon>
        <taxon>Sar</taxon>
        <taxon>Alveolata</taxon>
        <taxon>Apicomplexa</taxon>
        <taxon>Conoidasida</taxon>
        <taxon>Coccidia</taxon>
        <taxon>Eucoccidiorida</taxon>
        <taxon>Eimeriorina</taxon>
        <taxon>Sarcocystidae</taxon>
        <taxon>Neospora</taxon>
    </lineage>
</organism>